<protein>
    <submittedName>
        <fullName evidence="1">Subtilisin-like protease SBT4.14</fullName>
    </submittedName>
</protein>
<proteinExistence type="predicted"/>
<keyword evidence="1" id="KW-0378">Hydrolase</keyword>
<dbReference type="GO" id="GO:0008233">
    <property type="term" value="F:peptidase activity"/>
    <property type="evidence" value="ECO:0007669"/>
    <property type="project" value="UniProtKB-KW"/>
</dbReference>
<comment type="caution">
    <text evidence="1">The sequence shown here is derived from an EMBL/GenBank/DDBJ whole genome shotgun (WGS) entry which is preliminary data.</text>
</comment>
<organism evidence="1 2">
    <name type="scientific">Cucumis melo var. makuwa</name>
    <name type="common">Oriental melon</name>
    <dbReference type="NCBI Taxonomy" id="1194695"/>
    <lineage>
        <taxon>Eukaryota</taxon>
        <taxon>Viridiplantae</taxon>
        <taxon>Streptophyta</taxon>
        <taxon>Embryophyta</taxon>
        <taxon>Tracheophyta</taxon>
        <taxon>Spermatophyta</taxon>
        <taxon>Magnoliopsida</taxon>
        <taxon>eudicotyledons</taxon>
        <taxon>Gunneridae</taxon>
        <taxon>Pentapetalae</taxon>
        <taxon>rosids</taxon>
        <taxon>fabids</taxon>
        <taxon>Cucurbitales</taxon>
        <taxon>Cucurbitaceae</taxon>
        <taxon>Benincaseae</taxon>
        <taxon>Cucumis</taxon>
    </lineage>
</organism>
<dbReference type="AlphaFoldDB" id="A0A5A7UTP8"/>
<dbReference type="EMBL" id="SSTE01006842">
    <property type="protein sequence ID" value="KAA0058107.1"/>
    <property type="molecule type" value="Genomic_DNA"/>
</dbReference>
<name>A0A5A7UTP8_CUCMM</name>
<reference evidence="1 2" key="1">
    <citation type="submission" date="2019-08" db="EMBL/GenBank/DDBJ databases">
        <title>Draft genome sequences of two oriental melons (Cucumis melo L. var makuwa).</title>
        <authorList>
            <person name="Kwon S.-Y."/>
        </authorList>
    </citation>
    <scope>NUCLEOTIDE SEQUENCE [LARGE SCALE GENOMIC DNA]</scope>
    <source>
        <strain evidence="2">cv. SW 3</strain>
        <tissue evidence="1">Leaf</tissue>
    </source>
</reference>
<evidence type="ECO:0000313" key="1">
    <source>
        <dbReference type="EMBL" id="KAA0058107.1"/>
    </source>
</evidence>
<dbReference type="GO" id="GO:0006508">
    <property type="term" value="P:proteolysis"/>
    <property type="evidence" value="ECO:0007669"/>
    <property type="project" value="UniProtKB-KW"/>
</dbReference>
<gene>
    <name evidence="1" type="ORF">E6C27_scaffold274G004150</name>
</gene>
<evidence type="ECO:0000313" key="2">
    <source>
        <dbReference type="Proteomes" id="UP000321393"/>
    </source>
</evidence>
<dbReference type="Proteomes" id="UP000321393">
    <property type="component" value="Unassembled WGS sequence"/>
</dbReference>
<sequence>MLELQSQPTPVGMRYARRCWVDDRATQKALVEDSSLRLAGRPVRAVPWPHLTLELWMSEMPCRRCTVDIDNDNVGRSVFSMPLLVTHQESLSLRVSSDDLPDVAFCIENSVPDVINTYVDVFMR</sequence>
<keyword evidence="1" id="KW-0645">Protease</keyword>
<accession>A0A5A7UTP8</accession>